<dbReference type="Gene3D" id="3.60.15.10">
    <property type="entry name" value="Ribonuclease Z/Hydroxyacylglutathione hydrolase-like"/>
    <property type="match status" value="1"/>
</dbReference>
<dbReference type="InterPro" id="IPR036866">
    <property type="entry name" value="RibonucZ/Hydroxyglut_hydro"/>
</dbReference>
<dbReference type="SMART" id="SM00849">
    <property type="entry name" value="Lactamase_B"/>
    <property type="match status" value="1"/>
</dbReference>
<protein>
    <recommendedName>
        <fullName evidence="1">Metallo-beta-lactamase domain-containing protein</fullName>
    </recommendedName>
</protein>
<organism evidence="2 3">
    <name type="scientific">Marine Group III euryarchaeote CG-Bathy1</name>
    <dbReference type="NCBI Taxonomy" id="1889001"/>
    <lineage>
        <taxon>Archaea</taxon>
        <taxon>Methanobacteriati</taxon>
        <taxon>Thermoplasmatota</taxon>
        <taxon>Thermoplasmata</taxon>
        <taxon>Candidatus Thermoprofundales</taxon>
    </lineage>
</organism>
<reference evidence="2 3" key="1">
    <citation type="submission" date="2016-08" db="EMBL/GenBank/DDBJ databases">
        <title>New Insights into Marine Group III Euryarchaeota, from dark to light.</title>
        <authorList>
            <person name="Haro-Moreno J.M."/>
            <person name="Rodriguez-Valera F."/>
            <person name="Lopez-Garcia P."/>
            <person name="Moreira D."/>
            <person name="Martin-Cuadrado A.B."/>
        </authorList>
    </citation>
    <scope>NUCLEOTIDE SEQUENCE [LARGE SCALE GENOMIC DNA]</scope>
    <source>
        <strain evidence="2">CG-Bathy1</strain>
    </source>
</reference>
<sequence length="305" mass="34184">MELHQQGDSIFWFDLEANGLKEFISIYVVIDEKISIIETGPASGHARLLDALSTLNISPNDVSYIIPTHIHLDHFGGGGHLMNVCKNAEALVHPRALPHVINPEVLWSGSQKVLGKIADLYGKPTPIDSERVFSVSNGDEIDLGATKLKAIFTPGHASHHITWVRGKTAFVGDSLGLWYKNLKRAFPVTPPRYDHDLALESIAITKELDLEWLNYTHFGPRECKGALVQVEEEFNAWMDIVRKGVTNNSSPEEILEVLLNERDALVESQRSDHPIQFNFGSERVATHIVSVHGMLDWLRRFNDKS</sequence>
<evidence type="ECO:0000259" key="1">
    <source>
        <dbReference type="SMART" id="SM00849"/>
    </source>
</evidence>
<evidence type="ECO:0000313" key="2">
    <source>
        <dbReference type="EMBL" id="OIR16647.1"/>
    </source>
</evidence>
<proteinExistence type="predicted"/>
<dbReference type="SUPFAM" id="SSF56281">
    <property type="entry name" value="Metallo-hydrolase/oxidoreductase"/>
    <property type="match status" value="1"/>
</dbReference>
<dbReference type="CDD" id="cd07726">
    <property type="entry name" value="ST1585-like_MBL-fold"/>
    <property type="match status" value="1"/>
</dbReference>
<gene>
    <name evidence="2" type="ORF">BEU04_01560</name>
</gene>
<dbReference type="InterPro" id="IPR001279">
    <property type="entry name" value="Metallo-B-lactamas"/>
</dbReference>
<dbReference type="AlphaFoldDB" id="A0A1J5T701"/>
<dbReference type="EMBL" id="MIYU01000012">
    <property type="protein sequence ID" value="OIR16647.1"/>
    <property type="molecule type" value="Genomic_DNA"/>
</dbReference>
<dbReference type="Pfam" id="PF00753">
    <property type="entry name" value="Lactamase_B"/>
    <property type="match status" value="1"/>
</dbReference>
<dbReference type="InterPro" id="IPR050855">
    <property type="entry name" value="NDM-1-like"/>
</dbReference>
<dbReference type="InterPro" id="IPR037482">
    <property type="entry name" value="ST1585_MBL-fold"/>
</dbReference>
<feature type="domain" description="Metallo-beta-lactamase" evidence="1">
    <location>
        <begin position="23"/>
        <end position="217"/>
    </location>
</feature>
<evidence type="ECO:0000313" key="3">
    <source>
        <dbReference type="Proteomes" id="UP000183815"/>
    </source>
</evidence>
<dbReference type="PANTHER" id="PTHR42951:SF4">
    <property type="entry name" value="ACYL-COENZYME A THIOESTERASE MBLAC2"/>
    <property type="match status" value="1"/>
</dbReference>
<name>A0A1J5T701_9ARCH</name>
<dbReference type="PANTHER" id="PTHR42951">
    <property type="entry name" value="METALLO-BETA-LACTAMASE DOMAIN-CONTAINING"/>
    <property type="match status" value="1"/>
</dbReference>
<comment type="caution">
    <text evidence="2">The sequence shown here is derived from an EMBL/GenBank/DDBJ whole genome shotgun (WGS) entry which is preliminary data.</text>
</comment>
<accession>A0A1J5T701</accession>
<dbReference type="Proteomes" id="UP000183815">
    <property type="component" value="Unassembled WGS sequence"/>
</dbReference>